<gene>
    <name evidence="3" type="ORF">MSMAW_0120</name>
</gene>
<feature type="transmembrane region" description="Helical" evidence="1">
    <location>
        <begin position="64"/>
        <end position="81"/>
    </location>
</feature>
<dbReference type="PANTHER" id="PTHR43592:SF15">
    <property type="entry name" value="CAAX AMINO TERMINAL PROTEASE FAMILY PROTEIN"/>
    <property type="match status" value="1"/>
</dbReference>
<dbReference type="GeneID" id="24849714"/>
<keyword evidence="1" id="KW-1133">Transmembrane helix</keyword>
<dbReference type="GO" id="GO:0080120">
    <property type="term" value="P:CAAX-box protein maturation"/>
    <property type="evidence" value="ECO:0007669"/>
    <property type="project" value="UniProtKB-ARBA"/>
</dbReference>
<keyword evidence="1" id="KW-0472">Membrane</keyword>
<dbReference type="PANTHER" id="PTHR43592">
    <property type="entry name" value="CAAX AMINO TERMINAL PROTEASE"/>
    <property type="match status" value="1"/>
</dbReference>
<dbReference type="InterPro" id="IPR003675">
    <property type="entry name" value="Rce1/LyrA-like_dom"/>
</dbReference>
<keyword evidence="1" id="KW-0812">Transmembrane</keyword>
<name>A0A0E3LEJ1_METMZ</name>
<keyword evidence="3" id="KW-0378">Hydrolase</keyword>
<evidence type="ECO:0000256" key="1">
    <source>
        <dbReference type="SAM" id="Phobius"/>
    </source>
</evidence>
<feature type="transmembrane region" description="Helical" evidence="1">
    <location>
        <begin position="216"/>
        <end position="233"/>
    </location>
</feature>
<evidence type="ECO:0000259" key="2">
    <source>
        <dbReference type="Pfam" id="PF02517"/>
    </source>
</evidence>
<protein>
    <submittedName>
        <fullName evidence="3">CAAX amino terminal protease family protein</fullName>
    </submittedName>
</protein>
<proteinExistence type="predicted"/>
<feature type="transmembrane region" description="Helical" evidence="1">
    <location>
        <begin position="117"/>
        <end position="138"/>
    </location>
</feature>
<dbReference type="GO" id="GO:0006508">
    <property type="term" value="P:proteolysis"/>
    <property type="evidence" value="ECO:0007669"/>
    <property type="project" value="UniProtKB-KW"/>
</dbReference>
<dbReference type="RefSeq" id="WP_011033144.1">
    <property type="nucleotide sequence ID" value="NZ_CP009509.1"/>
</dbReference>
<organism evidence="3 4">
    <name type="scientific">Methanosarcina mazei WWM610</name>
    <dbReference type="NCBI Taxonomy" id="1434117"/>
    <lineage>
        <taxon>Archaea</taxon>
        <taxon>Methanobacteriati</taxon>
        <taxon>Methanobacteriota</taxon>
        <taxon>Stenosarchaea group</taxon>
        <taxon>Methanomicrobia</taxon>
        <taxon>Methanosarcinales</taxon>
        <taxon>Methanosarcinaceae</taxon>
        <taxon>Methanosarcina</taxon>
    </lineage>
</organism>
<feature type="transmembrane region" description="Helical" evidence="1">
    <location>
        <begin position="239"/>
        <end position="258"/>
    </location>
</feature>
<feature type="domain" description="CAAX prenyl protease 2/Lysostaphin resistance protein A-like" evidence="2">
    <location>
        <begin position="186"/>
        <end position="276"/>
    </location>
</feature>
<feature type="transmembrane region" description="Helical" evidence="1">
    <location>
        <begin position="265"/>
        <end position="285"/>
    </location>
</feature>
<feature type="transmembrane region" description="Helical" evidence="1">
    <location>
        <begin position="39"/>
        <end position="58"/>
    </location>
</feature>
<reference evidence="3 4" key="1">
    <citation type="submission" date="2014-07" db="EMBL/GenBank/DDBJ databases">
        <title>Methanogenic archaea and the global carbon cycle.</title>
        <authorList>
            <person name="Henriksen J.R."/>
            <person name="Luke J."/>
            <person name="Reinhart S."/>
            <person name="Benedict M.N."/>
            <person name="Youngblut N.D."/>
            <person name="Metcalf M.E."/>
            <person name="Whitaker R.J."/>
            <person name="Metcalf W.W."/>
        </authorList>
    </citation>
    <scope>NUCLEOTIDE SEQUENCE [LARGE SCALE GENOMIC DNA]</scope>
    <source>
        <strain evidence="3 4">WWM610</strain>
    </source>
</reference>
<dbReference type="GO" id="GO:0004175">
    <property type="term" value="F:endopeptidase activity"/>
    <property type="evidence" value="ECO:0007669"/>
    <property type="project" value="UniProtKB-ARBA"/>
</dbReference>
<dbReference type="Pfam" id="PF02517">
    <property type="entry name" value="Rce1-like"/>
    <property type="match status" value="1"/>
</dbReference>
<evidence type="ECO:0000313" key="3">
    <source>
        <dbReference type="EMBL" id="AKB39111.1"/>
    </source>
</evidence>
<dbReference type="AlphaFoldDB" id="A0A0E3LEJ1"/>
<evidence type="ECO:0000313" key="4">
    <source>
        <dbReference type="Proteomes" id="UP000033058"/>
    </source>
</evidence>
<feature type="transmembrane region" description="Helical" evidence="1">
    <location>
        <begin position="183"/>
        <end position="204"/>
    </location>
</feature>
<keyword evidence="3" id="KW-0645">Protease</keyword>
<dbReference type="EMBL" id="CP009509">
    <property type="protein sequence ID" value="AKB39111.1"/>
    <property type="molecule type" value="Genomic_DNA"/>
</dbReference>
<sequence length="291" mass="32479">MASSDYPSSEREAGQISLPEFGKMFKIQTSEKTGYLQKIFSAGAPVIAIAFAELLIFTGRIKEAAATYTLLLIILSLSIIASKKLETRKVYQALILLPVLRLVNLSMPIFFEANIYSFVFMYLPMTIPITIVSVYQEIPKEGKMDLLRKMGLYLPFSLLAGLIFAEAEYLIVQTRPLIPDLSFFNLLQLTIIMIFIVGLIEELIFRGIIQTRLEEFLGPAGGVLLASLLFGVMHSSYGTFYEIVYTFLAGGILGYFFYRTKSLPLVVMIHGFINIFLFGIIPHLGPGLGLV</sequence>
<dbReference type="PATRIC" id="fig|1434117.4.peg.137"/>
<accession>A0A0E3LEJ1</accession>
<feature type="transmembrane region" description="Helical" evidence="1">
    <location>
        <begin position="150"/>
        <end position="171"/>
    </location>
</feature>
<dbReference type="Proteomes" id="UP000033058">
    <property type="component" value="Chromosome"/>
</dbReference>
<dbReference type="HOGENOM" id="CLU_071482_0_0_2"/>